<evidence type="ECO:0000313" key="5">
    <source>
        <dbReference type="Proteomes" id="UP000772434"/>
    </source>
</evidence>
<dbReference type="Gene3D" id="1.10.1040.10">
    <property type="entry name" value="N-(1-d-carboxylethyl)-l-norvaline Dehydrogenase, domain 2"/>
    <property type="match status" value="1"/>
</dbReference>
<dbReference type="InterPro" id="IPR008927">
    <property type="entry name" value="6-PGluconate_DH-like_C_sf"/>
</dbReference>
<dbReference type="SUPFAM" id="SSF51735">
    <property type="entry name" value="NAD(P)-binding Rossmann-fold domains"/>
    <property type="match status" value="1"/>
</dbReference>
<dbReference type="InterPro" id="IPR036291">
    <property type="entry name" value="NAD(P)-bd_dom_sf"/>
</dbReference>
<protein>
    <recommendedName>
        <fullName evidence="6">6-phosphogluconate dehydrogenase C-terminal domain-like protein</fullName>
    </recommendedName>
</protein>
<evidence type="ECO:0000259" key="2">
    <source>
        <dbReference type="Pfam" id="PF03446"/>
    </source>
</evidence>
<feature type="domain" description="Phosphogluconate dehydrogenase NAD-binding putative C-terminal" evidence="3">
    <location>
        <begin position="210"/>
        <end position="276"/>
    </location>
</feature>
<feature type="domain" description="6-phosphogluconate dehydrogenase NADP-binding" evidence="2">
    <location>
        <begin position="8"/>
        <end position="164"/>
    </location>
</feature>
<comment type="caution">
    <text evidence="4">The sequence shown here is derived from an EMBL/GenBank/DDBJ whole genome shotgun (WGS) entry which is preliminary data.</text>
</comment>
<dbReference type="PANTHER" id="PTHR43580">
    <property type="entry name" value="OXIDOREDUCTASE GLYR1-RELATED"/>
    <property type="match status" value="1"/>
</dbReference>
<dbReference type="OrthoDB" id="9988102at2759"/>
<proteinExistence type="inferred from homology"/>
<dbReference type="Pfam" id="PF03446">
    <property type="entry name" value="NAD_binding_2"/>
    <property type="match status" value="1"/>
</dbReference>
<name>A0A9P5PJK0_9AGAR</name>
<dbReference type="GO" id="GO:0050661">
    <property type="term" value="F:NADP binding"/>
    <property type="evidence" value="ECO:0007669"/>
    <property type="project" value="InterPro"/>
</dbReference>
<accession>A0A9P5PJK0</accession>
<dbReference type="AlphaFoldDB" id="A0A9P5PJK0"/>
<dbReference type="EMBL" id="JADNRY010000121">
    <property type="protein sequence ID" value="KAF9064543.1"/>
    <property type="molecule type" value="Genomic_DNA"/>
</dbReference>
<gene>
    <name evidence="4" type="ORF">BDP27DRAFT_1230346</name>
</gene>
<reference evidence="4" key="1">
    <citation type="submission" date="2020-11" db="EMBL/GenBank/DDBJ databases">
        <authorList>
            <consortium name="DOE Joint Genome Institute"/>
            <person name="Ahrendt S."/>
            <person name="Riley R."/>
            <person name="Andreopoulos W."/>
            <person name="Labutti K."/>
            <person name="Pangilinan J."/>
            <person name="Ruiz-Duenas F.J."/>
            <person name="Barrasa J.M."/>
            <person name="Sanchez-Garcia M."/>
            <person name="Camarero S."/>
            <person name="Miyauchi S."/>
            <person name="Serrano A."/>
            <person name="Linde D."/>
            <person name="Babiker R."/>
            <person name="Drula E."/>
            <person name="Ayuso-Fernandez I."/>
            <person name="Pacheco R."/>
            <person name="Padilla G."/>
            <person name="Ferreira P."/>
            <person name="Barriuso J."/>
            <person name="Kellner H."/>
            <person name="Castanera R."/>
            <person name="Alfaro M."/>
            <person name="Ramirez L."/>
            <person name="Pisabarro A.G."/>
            <person name="Kuo A."/>
            <person name="Tritt A."/>
            <person name="Lipzen A."/>
            <person name="He G."/>
            <person name="Yan M."/>
            <person name="Ng V."/>
            <person name="Cullen D."/>
            <person name="Martin F."/>
            <person name="Rosso M.-N."/>
            <person name="Henrissat B."/>
            <person name="Hibbett D."/>
            <person name="Martinez A.T."/>
            <person name="Grigoriev I.V."/>
        </authorList>
    </citation>
    <scope>NUCLEOTIDE SEQUENCE</scope>
    <source>
        <strain evidence="4">AH 40177</strain>
    </source>
</reference>
<dbReference type="Gene3D" id="3.40.50.720">
    <property type="entry name" value="NAD(P)-binding Rossmann-like Domain"/>
    <property type="match status" value="1"/>
</dbReference>
<evidence type="ECO:0000256" key="1">
    <source>
        <dbReference type="ARBA" id="ARBA00007598"/>
    </source>
</evidence>
<dbReference type="InterPro" id="IPR006115">
    <property type="entry name" value="6PGDH_NADP-bd"/>
</dbReference>
<evidence type="ECO:0000259" key="3">
    <source>
        <dbReference type="Pfam" id="PF09130"/>
    </source>
</evidence>
<comment type="similarity">
    <text evidence="1">Belongs to the HIBADH-related family. NP60 subfamily.</text>
</comment>
<dbReference type="Proteomes" id="UP000772434">
    <property type="component" value="Unassembled WGS sequence"/>
</dbReference>
<dbReference type="InterPro" id="IPR015814">
    <property type="entry name" value="Pgluconate_DH_NAD-bd_C"/>
</dbReference>
<organism evidence="4 5">
    <name type="scientific">Rhodocollybia butyracea</name>
    <dbReference type="NCBI Taxonomy" id="206335"/>
    <lineage>
        <taxon>Eukaryota</taxon>
        <taxon>Fungi</taxon>
        <taxon>Dikarya</taxon>
        <taxon>Basidiomycota</taxon>
        <taxon>Agaricomycotina</taxon>
        <taxon>Agaricomycetes</taxon>
        <taxon>Agaricomycetidae</taxon>
        <taxon>Agaricales</taxon>
        <taxon>Marasmiineae</taxon>
        <taxon>Omphalotaceae</taxon>
        <taxon>Rhodocollybia</taxon>
    </lineage>
</organism>
<dbReference type="PANTHER" id="PTHR43580:SF2">
    <property type="entry name" value="CYTOKINE-LIKE NUCLEAR FACTOR N-PAC"/>
    <property type="match status" value="1"/>
</dbReference>
<dbReference type="InterPro" id="IPR051265">
    <property type="entry name" value="HIBADH-related_NP60_sf"/>
</dbReference>
<dbReference type="InterPro" id="IPR013328">
    <property type="entry name" value="6PGD_dom2"/>
</dbReference>
<evidence type="ECO:0000313" key="4">
    <source>
        <dbReference type="EMBL" id="KAF9064543.1"/>
    </source>
</evidence>
<dbReference type="Pfam" id="PF09130">
    <property type="entry name" value="DUF1932"/>
    <property type="match status" value="1"/>
</dbReference>
<dbReference type="SUPFAM" id="SSF48179">
    <property type="entry name" value="6-phosphogluconate dehydrogenase C-terminal domain-like"/>
    <property type="match status" value="1"/>
</dbReference>
<sequence>MVLDSPPTIALIGAGQMGSKLAYRMVQHGAGTILTNLEGRSEATWRRATECGMKHASYRDIVSQATYILSVVPPSEAFAIAQAIACTSKEICLSRKVIFADCNAVNPETAKQIAQLFVGTGITFIDGAVVGGPPSDVYNPGVYICADGKDEADLDELDIVLRKYGLNPFSLKGEGSGVGDASAVKMANSGVVKGAMALFASMILASHASSPSTCQGLLHSLIISQPSFLDQLILFIPQMTPKAYRFVNEMQEVAKFGGDEGIARIYEGTAEVFQRIARAREQATPGDGGDLDLLLTAVEDGKKVRALGECKKADGLT</sequence>
<keyword evidence="5" id="KW-1185">Reference proteome</keyword>
<evidence type="ECO:0008006" key="6">
    <source>
        <dbReference type="Google" id="ProtNLM"/>
    </source>
</evidence>